<reference evidence="1 2" key="1">
    <citation type="journal article" date="2015" name="Genome Biol.">
        <title>Comparative genomics of Steinernema reveals deeply conserved gene regulatory networks.</title>
        <authorList>
            <person name="Dillman A.R."/>
            <person name="Macchietto M."/>
            <person name="Porter C.F."/>
            <person name="Rogers A."/>
            <person name="Williams B."/>
            <person name="Antoshechkin I."/>
            <person name="Lee M.M."/>
            <person name="Goodwin Z."/>
            <person name="Lu X."/>
            <person name="Lewis E.E."/>
            <person name="Goodrich-Blair H."/>
            <person name="Stock S.P."/>
            <person name="Adams B.J."/>
            <person name="Sternberg P.W."/>
            <person name="Mortazavi A."/>
        </authorList>
    </citation>
    <scope>NUCLEOTIDE SEQUENCE [LARGE SCALE GENOMIC DNA]</scope>
    <source>
        <strain evidence="1 2">ALL</strain>
    </source>
</reference>
<comment type="caution">
    <text evidence="1">The sequence shown here is derived from an EMBL/GenBank/DDBJ whole genome shotgun (WGS) entry which is preliminary data.</text>
</comment>
<organism evidence="1 2">
    <name type="scientific">Steinernema carpocapsae</name>
    <name type="common">Entomopathogenic nematode</name>
    <dbReference type="NCBI Taxonomy" id="34508"/>
    <lineage>
        <taxon>Eukaryota</taxon>
        <taxon>Metazoa</taxon>
        <taxon>Ecdysozoa</taxon>
        <taxon>Nematoda</taxon>
        <taxon>Chromadorea</taxon>
        <taxon>Rhabditida</taxon>
        <taxon>Tylenchina</taxon>
        <taxon>Panagrolaimomorpha</taxon>
        <taxon>Strongyloidoidea</taxon>
        <taxon>Steinernematidae</taxon>
        <taxon>Steinernema</taxon>
    </lineage>
</organism>
<sequence length="169" mass="19732">METEEGEKFAELLDQNKLEILKIIRQSHSEIALIALDNPYKKHKAALNYLLKAIPSVKDIKVDPLLSKDIALPKPPTMFLYRHGFLPEYLEQVVLEQTKQKSFNVLHITINENKFQFYEQLLDIVAERAKEEGQPDELQIGISLIDTAKRLGLKYDVGYLWDFFFKRRV</sequence>
<dbReference type="AlphaFoldDB" id="A0A4V6A021"/>
<accession>A0A4V6A021</accession>
<dbReference type="EMBL" id="AZBU02000007">
    <property type="protein sequence ID" value="TKR69805.1"/>
    <property type="molecule type" value="Genomic_DNA"/>
</dbReference>
<proteinExistence type="predicted"/>
<name>A0A4V6A021_STECR</name>
<evidence type="ECO:0000313" key="2">
    <source>
        <dbReference type="Proteomes" id="UP000298663"/>
    </source>
</evidence>
<evidence type="ECO:0000313" key="1">
    <source>
        <dbReference type="EMBL" id="TKR69805.1"/>
    </source>
</evidence>
<dbReference type="Proteomes" id="UP000298663">
    <property type="component" value="Unassembled WGS sequence"/>
</dbReference>
<reference evidence="1 2" key="2">
    <citation type="journal article" date="2019" name="G3 (Bethesda)">
        <title>Hybrid Assembly of the Genome of the Entomopathogenic Nematode Steinernema carpocapsae Identifies the X-Chromosome.</title>
        <authorList>
            <person name="Serra L."/>
            <person name="Macchietto M."/>
            <person name="Macias-Munoz A."/>
            <person name="McGill C.J."/>
            <person name="Rodriguez I.M."/>
            <person name="Rodriguez B."/>
            <person name="Murad R."/>
            <person name="Mortazavi A."/>
        </authorList>
    </citation>
    <scope>NUCLEOTIDE SEQUENCE [LARGE SCALE GENOMIC DNA]</scope>
    <source>
        <strain evidence="1 2">ALL</strain>
    </source>
</reference>
<protein>
    <submittedName>
        <fullName evidence="1">Uncharacterized protein</fullName>
    </submittedName>
</protein>
<keyword evidence="2" id="KW-1185">Reference proteome</keyword>
<gene>
    <name evidence="1" type="ORF">L596_021910</name>
</gene>